<gene>
    <name evidence="2" type="ORF">BBOH_1158</name>
</gene>
<comment type="caution">
    <text evidence="2">The sequence shown here is derived from an EMBL/GenBank/DDBJ whole genome shotgun (WGS) entry which is preliminary data.</text>
</comment>
<evidence type="ECO:0000313" key="3">
    <source>
        <dbReference type="Proteomes" id="UP000029096"/>
    </source>
</evidence>
<evidence type="ECO:0000256" key="1">
    <source>
        <dbReference type="SAM" id="MobiDB-lite"/>
    </source>
</evidence>
<dbReference type="AlphaFoldDB" id="A0A086ZFY3"/>
<protein>
    <submittedName>
        <fullName evidence="2">Uncharacterized protein</fullName>
    </submittedName>
</protein>
<dbReference type="STRING" id="1437606.BBOH_1158"/>
<reference evidence="2 3" key="1">
    <citation type="submission" date="2014-03" db="EMBL/GenBank/DDBJ databases">
        <title>Genomics of Bifidobacteria.</title>
        <authorList>
            <person name="Ventura M."/>
            <person name="Milani C."/>
            <person name="Lugli G.A."/>
        </authorList>
    </citation>
    <scope>NUCLEOTIDE SEQUENCE [LARGE SCALE GENOMIC DNA]</scope>
    <source>
        <strain evidence="2 3">DSM 22767</strain>
    </source>
</reference>
<accession>A0A086ZFY3</accession>
<name>A0A086ZFY3_9BIFI</name>
<dbReference type="EMBL" id="JGYP01000002">
    <property type="protein sequence ID" value="KFI45433.1"/>
    <property type="molecule type" value="Genomic_DNA"/>
</dbReference>
<proteinExistence type="predicted"/>
<feature type="compositionally biased region" description="Polar residues" evidence="1">
    <location>
        <begin position="89"/>
        <end position="98"/>
    </location>
</feature>
<sequence>MDDMGGNCKPVEPQKPFFDPLKTPFEVTKSLEGEPDSNPGHMTMGGQTYLMSDLSMNPSKRPTTEDATYRFDGTVRQASDASDAGKGQHWSNGSTASW</sequence>
<evidence type="ECO:0000313" key="2">
    <source>
        <dbReference type="EMBL" id="KFI45433.1"/>
    </source>
</evidence>
<organism evidence="2 3">
    <name type="scientific">Bifidobacterium bohemicum DSM 22767</name>
    <dbReference type="NCBI Taxonomy" id="1437606"/>
    <lineage>
        <taxon>Bacteria</taxon>
        <taxon>Bacillati</taxon>
        <taxon>Actinomycetota</taxon>
        <taxon>Actinomycetes</taxon>
        <taxon>Bifidobacteriales</taxon>
        <taxon>Bifidobacteriaceae</taxon>
        <taxon>Bifidobacterium</taxon>
    </lineage>
</organism>
<feature type="compositionally biased region" description="Polar residues" evidence="1">
    <location>
        <begin position="45"/>
        <end position="61"/>
    </location>
</feature>
<feature type="region of interest" description="Disordered" evidence="1">
    <location>
        <begin position="1"/>
        <end position="98"/>
    </location>
</feature>
<dbReference type="Proteomes" id="UP000029096">
    <property type="component" value="Unassembled WGS sequence"/>
</dbReference>
<keyword evidence="3" id="KW-1185">Reference proteome</keyword>